<sequence>MRKTLLLLLPFLFFYLVGFAQRFQQYNSGTLYGSFENPSQAAFIPDSSRQFASNFFVPNFYINSYLKGNAQATLKSRAFLGYYNNKNLEIGQGRLNPTHADLNVYVFMFKAYTSSNGKQEIGVSYQVRADGRANVTDETIALFNGSPSFTQPNYTNVFNSNGSYEAYHQFSATYREQVTKNFSVGVKLSALLGVAYNKIDITGSSIQFSREPGNTNGYYNNAEWGLAGSFRSNFLPGEFNVHKKIESFQNPGAAISIGMTYVAPGGIILQGNLRDLGFIRWRARGGTFIDNFDNRTTPAHIIGLTTPNRESNVVNSLGDMVNAAPVYTSFNAPITGYADFSAAKKFMFGDDLTYTPTLIVSKQTFSQNLGGAWVNNVKYKSVGATVSGIYNYKTFDLGLQLAYQTPNAEFFIGSEQLTRSLNFLNASSGNNLSAVNNSAAYSGAGVYLGFSLKFGRLIERWRNETYSPTGGEQGPLGKAWTRIFHTN</sequence>
<evidence type="ECO:0000313" key="2">
    <source>
        <dbReference type="EMBL" id="QJD97595.1"/>
    </source>
</evidence>
<dbReference type="AlphaFoldDB" id="A0A7L5E3A5"/>
<feature type="domain" description="DUF5723" evidence="1">
    <location>
        <begin position="94"/>
        <end position="414"/>
    </location>
</feature>
<dbReference type="KEGG" id="mrob:HH214_17795"/>
<proteinExistence type="predicted"/>
<organism evidence="2 3">
    <name type="scientific">Mucilaginibacter robiniae</name>
    <dbReference type="NCBI Taxonomy" id="2728022"/>
    <lineage>
        <taxon>Bacteria</taxon>
        <taxon>Pseudomonadati</taxon>
        <taxon>Bacteroidota</taxon>
        <taxon>Sphingobacteriia</taxon>
        <taxon>Sphingobacteriales</taxon>
        <taxon>Sphingobacteriaceae</taxon>
        <taxon>Mucilaginibacter</taxon>
    </lineage>
</organism>
<gene>
    <name evidence="2" type="ORF">HH214_17795</name>
</gene>
<name>A0A7L5E3A5_9SPHI</name>
<keyword evidence="3" id="KW-1185">Reference proteome</keyword>
<evidence type="ECO:0000259" key="1">
    <source>
        <dbReference type="Pfam" id="PF18990"/>
    </source>
</evidence>
<protein>
    <recommendedName>
        <fullName evidence="1">DUF5723 domain-containing protein</fullName>
    </recommendedName>
</protein>
<dbReference type="Pfam" id="PF18990">
    <property type="entry name" value="DUF5723"/>
    <property type="match status" value="1"/>
</dbReference>
<dbReference type="Proteomes" id="UP000503278">
    <property type="component" value="Chromosome"/>
</dbReference>
<dbReference type="InterPro" id="IPR043781">
    <property type="entry name" value="DUF5723"/>
</dbReference>
<reference evidence="2 3" key="1">
    <citation type="submission" date="2020-04" db="EMBL/GenBank/DDBJ databases">
        <title>Genome sequencing of novel species.</title>
        <authorList>
            <person name="Heo J."/>
            <person name="Kim S.-J."/>
            <person name="Kim J.-S."/>
            <person name="Hong S.-B."/>
            <person name="Kwon S.-W."/>
        </authorList>
    </citation>
    <scope>NUCLEOTIDE SEQUENCE [LARGE SCALE GENOMIC DNA]</scope>
    <source>
        <strain evidence="2 3">F39-2</strain>
    </source>
</reference>
<dbReference type="RefSeq" id="WP_169609906.1">
    <property type="nucleotide sequence ID" value="NZ_CP051682.1"/>
</dbReference>
<accession>A0A7L5E3A5</accession>
<dbReference type="EMBL" id="CP051682">
    <property type="protein sequence ID" value="QJD97595.1"/>
    <property type="molecule type" value="Genomic_DNA"/>
</dbReference>
<evidence type="ECO:0000313" key="3">
    <source>
        <dbReference type="Proteomes" id="UP000503278"/>
    </source>
</evidence>